<reference evidence="1" key="1">
    <citation type="submission" date="2018-05" db="EMBL/GenBank/DDBJ databases">
        <authorList>
            <person name="Lanie J.A."/>
            <person name="Ng W.-L."/>
            <person name="Kazmierczak K.M."/>
            <person name="Andrzejewski T.M."/>
            <person name="Davidsen T.M."/>
            <person name="Wayne K.J."/>
            <person name="Tettelin H."/>
            <person name="Glass J.I."/>
            <person name="Rusch D."/>
            <person name="Podicherti R."/>
            <person name="Tsui H.-C.T."/>
            <person name="Winkler M.E."/>
        </authorList>
    </citation>
    <scope>NUCLEOTIDE SEQUENCE</scope>
</reference>
<feature type="non-terminal residue" evidence="1">
    <location>
        <position position="38"/>
    </location>
</feature>
<dbReference type="EMBL" id="UINC01027398">
    <property type="protein sequence ID" value="SVB06572.1"/>
    <property type="molecule type" value="Genomic_DNA"/>
</dbReference>
<organism evidence="1">
    <name type="scientific">marine metagenome</name>
    <dbReference type="NCBI Taxonomy" id="408172"/>
    <lineage>
        <taxon>unclassified sequences</taxon>
        <taxon>metagenomes</taxon>
        <taxon>ecological metagenomes</taxon>
    </lineage>
</organism>
<accession>A0A382AZU5</accession>
<name>A0A382AZU5_9ZZZZ</name>
<evidence type="ECO:0000313" key="1">
    <source>
        <dbReference type="EMBL" id="SVB06572.1"/>
    </source>
</evidence>
<protein>
    <submittedName>
        <fullName evidence="1">Uncharacterized protein</fullName>
    </submittedName>
</protein>
<dbReference type="AlphaFoldDB" id="A0A382AZU5"/>
<proteinExistence type="predicted"/>
<gene>
    <name evidence="1" type="ORF">METZ01_LOCUS159426</name>
</gene>
<sequence>MKPVNNQYPELNQRASGWLKFLYQKATTSDDWSEDGDP</sequence>